<comment type="subcellular location">
    <subcellularLocation>
        <location evidence="2 9">Mitochondrion inner membrane</location>
        <topology evidence="2 9">Single-pass membrane protein</topology>
    </subcellularLocation>
</comment>
<dbReference type="GO" id="GO:0061617">
    <property type="term" value="C:MICOS complex"/>
    <property type="evidence" value="ECO:0007669"/>
    <property type="project" value="UniProtKB-UniRule"/>
</dbReference>
<name>A0A9P0HSD8_NEZVI</name>
<dbReference type="EMBL" id="OV725083">
    <property type="protein sequence ID" value="CAH1406969.1"/>
    <property type="molecule type" value="Genomic_DNA"/>
</dbReference>
<dbReference type="PANTHER" id="PTHR21304">
    <property type="entry name" value="MICOS COMPLEX SUBUNIT MIC10"/>
    <property type="match status" value="1"/>
</dbReference>
<keyword evidence="5 9" id="KW-0999">Mitochondrion inner membrane</keyword>
<evidence type="ECO:0000256" key="2">
    <source>
        <dbReference type="ARBA" id="ARBA00004434"/>
    </source>
</evidence>
<keyword evidence="7 9" id="KW-0496">Mitochondrion</keyword>
<evidence type="ECO:0000256" key="4">
    <source>
        <dbReference type="ARBA" id="ARBA00022692"/>
    </source>
</evidence>
<evidence type="ECO:0000256" key="1">
    <source>
        <dbReference type="ARBA" id="ARBA00002689"/>
    </source>
</evidence>
<dbReference type="PANTHER" id="PTHR21304:SF0">
    <property type="entry name" value="MICOS COMPLEX SUBUNIT MIC10"/>
    <property type="match status" value="1"/>
</dbReference>
<evidence type="ECO:0000256" key="5">
    <source>
        <dbReference type="ARBA" id="ARBA00022792"/>
    </source>
</evidence>
<dbReference type="OrthoDB" id="1916310at2759"/>
<evidence type="ECO:0000256" key="6">
    <source>
        <dbReference type="ARBA" id="ARBA00022989"/>
    </source>
</evidence>
<gene>
    <name evidence="10" type="ORF">NEZAVI_LOCUS14799</name>
</gene>
<keyword evidence="4 9" id="KW-0812">Transmembrane</keyword>
<dbReference type="InterPro" id="IPR007512">
    <property type="entry name" value="Mic10"/>
</dbReference>
<comment type="function">
    <text evidence="1 9">Component of the MICOS complex, a large protein complex of the mitochondrial inner membrane that plays crucial roles in the maintenance of crista junctions, inner membrane architecture, and formation of contact sites to the outer membrane.</text>
</comment>
<comment type="similarity">
    <text evidence="3 9">Belongs to the MICOS complex subunit Mic10 family.</text>
</comment>
<evidence type="ECO:0000313" key="11">
    <source>
        <dbReference type="Proteomes" id="UP001152798"/>
    </source>
</evidence>
<evidence type="ECO:0000256" key="9">
    <source>
        <dbReference type="RuleBase" id="RU363011"/>
    </source>
</evidence>
<evidence type="ECO:0000313" key="10">
    <source>
        <dbReference type="EMBL" id="CAH1406969.1"/>
    </source>
</evidence>
<proteinExistence type="inferred from homology"/>
<reference evidence="10" key="1">
    <citation type="submission" date="2022-01" db="EMBL/GenBank/DDBJ databases">
        <authorList>
            <person name="King R."/>
        </authorList>
    </citation>
    <scope>NUCLEOTIDE SEQUENCE</scope>
</reference>
<dbReference type="Pfam" id="PF04418">
    <property type="entry name" value="DUF543"/>
    <property type="match status" value="1"/>
</dbReference>
<keyword evidence="11" id="KW-1185">Reference proteome</keyword>
<feature type="transmembrane region" description="Helical" evidence="9">
    <location>
        <begin position="42"/>
        <end position="59"/>
    </location>
</feature>
<protein>
    <recommendedName>
        <fullName evidence="9">MICOS complex subunit MIC10</fullName>
    </recommendedName>
</protein>
<accession>A0A9P0HSD8</accession>
<dbReference type="Proteomes" id="UP001152798">
    <property type="component" value="Chromosome 7"/>
</dbReference>
<organism evidence="10 11">
    <name type="scientific">Nezara viridula</name>
    <name type="common">Southern green stink bug</name>
    <name type="synonym">Cimex viridulus</name>
    <dbReference type="NCBI Taxonomy" id="85310"/>
    <lineage>
        <taxon>Eukaryota</taxon>
        <taxon>Metazoa</taxon>
        <taxon>Ecdysozoa</taxon>
        <taxon>Arthropoda</taxon>
        <taxon>Hexapoda</taxon>
        <taxon>Insecta</taxon>
        <taxon>Pterygota</taxon>
        <taxon>Neoptera</taxon>
        <taxon>Paraneoptera</taxon>
        <taxon>Hemiptera</taxon>
        <taxon>Heteroptera</taxon>
        <taxon>Panheteroptera</taxon>
        <taxon>Pentatomomorpha</taxon>
        <taxon>Pentatomoidea</taxon>
        <taxon>Pentatomidae</taxon>
        <taxon>Pentatominae</taxon>
        <taxon>Nezara</taxon>
    </lineage>
</organism>
<evidence type="ECO:0000256" key="3">
    <source>
        <dbReference type="ARBA" id="ARBA00006792"/>
    </source>
</evidence>
<keyword evidence="8 9" id="KW-0472">Membrane</keyword>
<keyword evidence="6 9" id="KW-1133">Transmembrane helix</keyword>
<comment type="subunit">
    <text evidence="9">Component of the mitochondrial contact site and cristae organizing system (MICOS) complex.</text>
</comment>
<dbReference type="AlphaFoldDB" id="A0A9P0HSD8"/>
<evidence type="ECO:0000256" key="7">
    <source>
        <dbReference type="ARBA" id="ARBA00023128"/>
    </source>
</evidence>
<sequence length="86" mass="9642">MAFEDDIGPRWDKCAIDGAKNIGTGALVGLLLSTVVFKRKRWAFLLGLGFGLGMAYSTCDYELNHRTKLPVCRKKPKTSRNVTFEF</sequence>
<evidence type="ECO:0000256" key="8">
    <source>
        <dbReference type="ARBA" id="ARBA00023136"/>
    </source>
</evidence>